<dbReference type="AlphaFoldDB" id="A0A387H4Z6"/>
<name>A0A387H4Z6_9ACTN</name>
<reference evidence="2 3" key="1">
    <citation type="submission" date="2018-10" db="EMBL/GenBank/DDBJ databases">
        <title>Relationship between Morphology and Antimicrobial Activity in Streptomyces.</title>
        <authorList>
            <person name="Kang H.J."/>
            <person name="Kim S.B."/>
        </authorList>
    </citation>
    <scope>NUCLEOTIDE SEQUENCE [LARGE SCALE GENOMIC DNA]</scope>
    <source>
        <strain evidence="2 3">BH38</strain>
    </source>
</reference>
<dbReference type="Proteomes" id="UP000271554">
    <property type="component" value="Chromosome"/>
</dbReference>
<accession>A0A387H4Z6</accession>
<gene>
    <name evidence="2" type="ORF">DWB77_00934</name>
</gene>
<feature type="region of interest" description="Disordered" evidence="1">
    <location>
        <begin position="1"/>
        <end position="38"/>
    </location>
</feature>
<evidence type="ECO:0000313" key="2">
    <source>
        <dbReference type="EMBL" id="AYG78825.1"/>
    </source>
</evidence>
<evidence type="ECO:0000313" key="3">
    <source>
        <dbReference type="Proteomes" id="UP000271554"/>
    </source>
</evidence>
<protein>
    <submittedName>
        <fullName evidence="2">Uncharacterized protein</fullName>
    </submittedName>
</protein>
<organism evidence="2 3">
    <name type="scientific">Streptomyces hundungensis</name>
    <dbReference type="NCBI Taxonomy" id="1077946"/>
    <lineage>
        <taxon>Bacteria</taxon>
        <taxon>Bacillati</taxon>
        <taxon>Actinomycetota</taxon>
        <taxon>Actinomycetes</taxon>
        <taxon>Kitasatosporales</taxon>
        <taxon>Streptomycetaceae</taxon>
        <taxon>Streptomyces</taxon>
    </lineage>
</organism>
<sequence length="38" mass="3949">MTALARGSWAHSMEAMPQQNTAVSRPRDVPSAVGAPVA</sequence>
<proteinExistence type="predicted"/>
<evidence type="ECO:0000256" key="1">
    <source>
        <dbReference type="SAM" id="MobiDB-lite"/>
    </source>
</evidence>
<dbReference type="EMBL" id="CP032698">
    <property type="protein sequence ID" value="AYG78825.1"/>
    <property type="molecule type" value="Genomic_DNA"/>
</dbReference>
<keyword evidence="3" id="KW-1185">Reference proteome</keyword>
<dbReference type="KEGG" id="shun:DWB77_00934"/>